<sequence>MIFEDQLFSKSDAEELLTEQNVKLKDDFELLKNESMSAIGDYYHTFTLKITENDRRKLIRLIIDSPDFSHKKDETWIDDSLFQTPNRYTGRRIIRNYATDQFFVRELFEPQGDGYAPTFRKIKIDKDSNILVFEDIDE</sequence>
<protein>
    <submittedName>
        <fullName evidence="1">Uncharacterized protein</fullName>
    </submittedName>
</protein>
<dbReference type="OrthoDB" id="709544at2"/>
<evidence type="ECO:0000313" key="2">
    <source>
        <dbReference type="Proteomes" id="UP000238375"/>
    </source>
</evidence>
<keyword evidence="2" id="KW-1185">Reference proteome</keyword>
<proteinExistence type="predicted"/>
<dbReference type="Proteomes" id="UP000238375">
    <property type="component" value="Unassembled WGS sequence"/>
</dbReference>
<comment type="caution">
    <text evidence="1">The sequence shown here is derived from an EMBL/GenBank/DDBJ whole genome shotgun (WGS) entry which is preliminary data.</text>
</comment>
<dbReference type="RefSeq" id="WP_146141406.1">
    <property type="nucleotide sequence ID" value="NZ_PVTE01000007.1"/>
</dbReference>
<gene>
    <name evidence="1" type="ORF">CLV58_107158</name>
</gene>
<name>A0A2T0T351_9BACT</name>
<evidence type="ECO:0000313" key="1">
    <source>
        <dbReference type="EMBL" id="PRY40064.1"/>
    </source>
</evidence>
<dbReference type="AlphaFoldDB" id="A0A2T0T351"/>
<reference evidence="1 2" key="1">
    <citation type="submission" date="2018-03" db="EMBL/GenBank/DDBJ databases">
        <title>Genomic Encyclopedia of Archaeal and Bacterial Type Strains, Phase II (KMG-II): from individual species to whole genera.</title>
        <authorList>
            <person name="Goeker M."/>
        </authorList>
    </citation>
    <scope>NUCLEOTIDE SEQUENCE [LARGE SCALE GENOMIC DNA]</scope>
    <source>
        <strain evidence="1 2">DSM 28354</strain>
    </source>
</reference>
<organism evidence="1 2">
    <name type="scientific">Spirosoma oryzae</name>
    <dbReference type="NCBI Taxonomy" id="1469603"/>
    <lineage>
        <taxon>Bacteria</taxon>
        <taxon>Pseudomonadati</taxon>
        <taxon>Bacteroidota</taxon>
        <taxon>Cytophagia</taxon>
        <taxon>Cytophagales</taxon>
        <taxon>Cytophagaceae</taxon>
        <taxon>Spirosoma</taxon>
    </lineage>
</organism>
<dbReference type="EMBL" id="PVTE01000007">
    <property type="protein sequence ID" value="PRY40064.1"/>
    <property type="molecule type" value="Genomic_DNA"/>
</dbReference>
<accession>A0A2T0T351</accession>